<dbReference type="PRINTS" id="PR00608">
    <property type="entry name" value="CYTCHROMECII"/>
</dbReference>
<dbReference type="GO" id="GO:0005506">
    <property type="term" value="F:iron ion binding"/>
    <property type="evidence" value="ECO:0007669"/>
    <property type="project" value="InterPro"/>
</dbReference>
<keyword evidence="3 6" id="KW-0479">Metal-binding</keyword>
<evidence type="ECO:0000256" key="8">
    <source>
        <dbReference type="SAM" id="SignalP"/>
    </source>
</evidence>
<keyword evidence="1" id="KW-0813">Transport</keyword>
<reference evidence="9 10" key="1">
    <citation type="submission" date="2020-03" db="EMBL/GenBank/DDBJ databases">
        <title>Complete genome sequence of Shewanella sp.</title>
        <authorList>
            <person name="Kim Y.-S."/>
            <person name="Kim S.-J."/>
            <person name="Jung H.-K."/>
            <person name="Kim K.-H."/>
        </authorList>
    </citation>
    <scope>NUCLEOTIDE SEQUENCE [LARGE SCALE GENOMIC DNA]</scope>
    <source>
        <strain evidence="9 10">PN3F2</strain>
    </source>
</reference>
<gene>
    <name evidence="9" type="ORF">HBH39_12605</name>
</gene>
<dbReference type="Proteomes" id="UP000502608">
    <property type="component" value="Chromosome"/>
</dbReference>
<dbReference type="AlphaFoldDB" id="A0A6G9QN20"/>
<feature type="chain" id="PRO_5026116470" evidence="8">
    <location>
        <begin position="21"/>
        <end position="149"/>
    </location>
</feature>
<evidence type="ECO:0000256" key="6">
    <source>
        <dbReference type="PIRSR" id="PIRSR000027-1"/>
    </source>
</evidence>
<evidence type="ECO:0000313" key="9">
    <source>
        <dbReference type="EMBL" id="QIR15221.1"/>
    </source>
</evidence>
<dbReference type="GO" id="GO:0042597">
    <property type="term" value="C:periplasmic space"/>
    <property type="evidence" value="ECO:0007669"/>
    <property type="project" value="InterPro"/>
</dbReference>
<dbReference type="EMBL" id="CP050313">
    <property type="protein sequence ID" value="QIR15221.1"/>
    <property type="molecule type" value="Genomic_DNA"/>
</dbReference>
<dbReference type="InterPro" id="IPR010980">
    <property type="entry name" value="Cyt_c/b562"/>
</dbReference>
<feature type="binding site" description="covalent" evidence="7">
    <location>
        <position position="139"/>
    </location>
    <ligand>
        <name>heme c</name>
        <dbReference type="ChEBI" id="CHEBI:61717"/>
    </ligand>
</feature>
<evidence type="ECO:0000256" key="5">
    <source>
        <dbReference type="ARBA" id="ARBA00023004"/>
    </source>
</evidence>
<keyword evidence="2 7" id="KW-0349">Heme</keyword>
<dbReference type="KEGG" id="saes:HBH39_12605"/>
<dbReference type="GO" id="GO:0020037">
    <property type="term" value="F:heme binding"/>
    <property type="evidence" value="ECO:0007669"/>
    <property type="project" value="InterPro"/>
</dbReference>
<dbReference type="GO" id="GO:0009055">
    <property type="term" value="F:electron transfer activity"/>
    <property type="evidence" value="ECO:0007669"/>
    <property type="project" value="InterPro"/>
</dbReference>
<feature type="binding site" description="axial binding residue" evidence="6">
    <location>
        <position position="143"/>
    </location>
    <ligand>
        <name>heme c</name>
        <dbReference type="ChEBI" id="CHEBI:61717"/>
    </ligand>
    <ligandPart>
        <name>Fe</name>
        <dbReference type="ChEBI" id="CHEBI:18248"/>
    </ligandPart>
</feature>
<dbReference type="GO" id="GO:0022900">
    <property type="term" value="P:electron transport chain"/>
    <property type="evidence" value="ECO:0007669"/>
    <property type="project" value="InterPro"/>
</dbReference>
<keyword evidence="5 6" id="KW-0408">Iron</keyword>
<dbReference type="RefSeq" id="WP_167678798.1">
    <property type="nucleotide sequence ID" value="NZ_CP050313.1"/>
</dbReference>
<proteinExistence type="predicted"/>
<evidence type="ECO:0000256" key="4">
    <source>
        <dbReference type="ARBA" id="ARBA00022982"/>
    </source>
</evidence>
<evidence type="ECO:0000256" key="1">
    <source>
        <dbReference type="ARBA" id="ARBA00022448"/>
    </source>
</evidence>
<dbReference type="Pfam" id="PF01322">
    <property type="entry name" value="Cytochrom_C_2"/>
    <property type="match status" value="1"/>
</dbReference>
<sequence>MKKTLLAISAAAILIPSAYANNFEDANDAIKYRKAAFGLIAYNFGDMAAMIKGKKDFNADVFAQRASNVAALSQIPHEGFIAGSDKGNTDALAKIWSDKADFDAKMTAFQENAAKLAVAAKGTDQNQIKQAFGNTGQSCKGCHDVYKKD</sequence>
<feature type="binding site" description="covalent" evidence="7">
    <location>
        <position position="142"/>
    </location>
    <ligand>
        <name>heme c</name>
        <dbReference type="ChEBI" id="CHEBI:61717"/>
    </ligand>
</feature>
<dbReference type="InterPro" id="IPR002321">
    <property type="entry name" value="Cyt_c_II"/>
</dbReference>
<dbReference type="InterPro" id="IPR012127">
    <property type="entry name" value="Cyt_c_prime"/>
</dbReference>
<dbReference type="InterPro" id="IPR015984">
    <property type="entry name" value="Cyt_c_prime_subgr"/>
</dbReference>
<accession>A0A6G9QN20</accession>
<keyword evidence="10" id="KW-1185">Reference proteome</keyword>
<dbReference type="SUPFAM" id="SSF47175">
    <property type="entry name" value="Cytochromes"/>
    <property type="match status" value="1"/>
</dbReference>
<dbReference type="PROSITE" id="PS51009">
    <property type="entry name" value="CYTCII"/>
    <property type="match status" value="1"/>
</dbReference>
<evidence type="ECO:0000256" key="3">
    <source>
        <dbReference type="ARBA" id="ARBA00022723"/>
    </source>
</evidence>
<protein>
    <submittedName>
        <fullName evidence="9">Cytochrome c</fullName>
    </submittedName>
</protein>
<keyword evidence="4" id="KW-0249">Electron transport</keyword>
<organism evidence="9 10">
    <name type="scientific">Shewanella aestuarii</name>
    <dbReference type="NCBI Taxonomy" id="1028752"/>
    <lineage>
        <taxon>Bacteria</taxon>
        <taxon>Pseudomonadati</taxon>
        <taxon>Pseudomonadota</taxon>
        <taxon>Gammaproteobacteria</taxon>
        <taxon>Alteromonadales</taxon>
        <taxon>Shewanellaceae</taxon>
        <taxon>Shewanella</taxon>
    </lineage>
</organism>
<feature type="signal peptide" evidence="8">
    <location>
        <begin position="1"/>
        <end position="20"/>
    </location>
</feature>
<name>A0A6G9QN20_9GAMM</name>
<evidence type="ECO:0000313" key="10">
    <source>
        <dbReference type="Proteomes" id="UP000502608"/>
    </source>
</evidence>
<evidence type="ECO:0000256" key="2">
    <source>
        <dbReference type="ARBA" id="ARBA00022617"/>
    </source>
</evidence>
<dbReference type="Gene3D" id="1.20.120.10">
    <property type="entry name" value="Cytochrome c/b562"/>
    <property type="match status" value="1"/>
</dbReference>
<keyword evidence="8" id="KW-0732">Signal</keyword>
<dbReference type="PIRSF" id="PIRSF000027">
    <property type="entry name" value="Cytc_c_prime"/>
    <property type="match status" value="1"/>
</dbReference>
<comment type="PTM">
    <text evidence="7">Binds 1 heme group per subunit.</text>
</comment>
<evidence type="ECO:0000256" key="7">
    <source>
        <dbReference type="PIRSR" id="PIRSR000027-2"/>
    </source>
</evidence>